<protein>
    <recommendedName>
        <fullName evidence="5">SCO family protein</fullName>
    </recommendedName>
</protein>
<name>A0ABN5FIH7_9FLAO</name>
<dbReference type="Proteomes" id="UP000232721">
    <property type="component" value="Chromosome"/>
</dbReference>
<feature type="transmembrane region" description="Helical" evidence="2">
    <location>
        <begin position="20"/>
        <end position="38"/>
    </location>
</feature>
<dbReference type="PANTHER" id="PTHR12151">
    <property type="entry name" value="ELECTRON TRANSPORT PROTIN SCO1/SENC FAMILY MEMBER"/>
    <property type="match status" value="1"/>
</dbReference>
<dbReference type="Pfam" id="PF02630">
    <property type="entry name" value="SCO1-SenC"/>
    <property type="match status" value="1"/>
</dbReference>
<evidence type="ECO:0000313" key="3">
    <source>
        <dbReference type="EMBL" id="AUC24029.1"/>
    </source>
</evidence>
<dbReference type="EMBL" id="CP019336">
    <property type="protein sequence ID" value="AUC24029.1"/>
    <property type="molecule type" value="Genomic_DNA"/>
</dbReference>
<dbReference type="SUPFAM" id="SSF52833">
    <property type="entry name" value="Thioredoxin-like"/>
    <property type="match status" value="1"/>
</dbReference>
<keyword evidence="2" id="KW-1133">Transmembrane helix</keyword>
<organism evidence="3 4">
    <name type="scientific">Polaribacter sejongensis</name>
    <dbReference type="NCBI Taxonomy" id="985043"/>
    <lineage>
        <taxon>Bacteria</taxon>
        <taxon>Pseudomonadati</taxon>
        <taxon>Bacteroidota</taxon>
        <taxon>Flavobacteriia</taxon>
        <taxon>Flavobacteriales</taxon>
        <taxon>Flavobacteriaceae</taxon>
    </lineage>
</organism>
<dbReference type="Gene3D" id="3.40.30.10">
    <property type="entry name" value="Glutaredoxin"/>
    <property type="match status" value="1"/>
</dbReference>
<dbReference type="CDD" id="cd02968">
    <property type="entry name" value="SCO"/>
    <property type="match status" value="1"/>
</dbReference>
<dbReference type="PANTHER" id="PTHR12151:SF25">
    <property type="entry name" value="LINALOOL DEHYDRATASE_ISOMERASE DOMAIN-CONTAINING PROTEIN"/>
    <property type="match status" value="1"/>
</dbReference>
<dbReference type="InterPro" id="IPR036249">
    <property type="entry name" value="Thioredoxin-like_sf"/>
</dbReference>
<evidence type="ECO:0000313" key="4">
    <source>
        <dbReference type="Proteomes" id="UP000232721"/>
    </source>
</evidence>
<dbReference type="PROSITE" id="PS51257">
    <property type="entry name" value="PROKAR_LIPOPROTEIN"/>
    <property type="match status" value="1"/>
</dbReference>
<evidence type="ECO:0000256" key="1">
    <source>
        <dbReference type="ARBA" id="ARBA00010996"/>
    </source>
</evidence>
<evidence type="ECO:0008006" key="5">
    <source>
        <dbReference type="Google" id="ProtNLM"/>
    </source>
</evidence>
<dbReference type="InterPro" id="IPR003782">
    <property type="entry name" value="SCO1/SenC"/>
</dbReference>
<accession>A0ABN5FIH7</accession>
<keyword evidence="4" id="KW-1185">Reference proteome</keyword>
<evidence type="ECO:0000256" key="2">
    <source>
        <dbReference type="SAM" id="Phobius"/>
    </source>
</evidence>
<gene>
    <name evidence="3" type="ORF">BTO15_07840</name>
</gene>
<reference evidence="3 4" key="1">
    <citation type="submission" date="2017-02" db="EMBL/GenBank/DDBJ databases">
        <title>Trade-off between light-utilization and light-protection in marine flavobacteria.</title>
        <authorList>
            <person name="Kumagai Y."/>
            <person name="Yoshizawa S."/>
            <person name="Kogure K."/>
            <person name="Iwasaki W."/>
        </authorList>
    </citation>
    <scope>NUCLEOTIDE SEQUENCE [LARGE SCALE GENOMIC DNA]</scope>
    <source>
        <strain evidence="3 4">KCTC 23670</strain>
    </source>
</reference>
<keyword evidence="2" id="KW-0472">Membrane</keyword>
<comment type="similarity">
    <text evidence="1">Belongs to the SCO1/2 family.</text>
</comment>
<proteinExistence type="inferred from homology"/>
<sequence>MSFRNQFNKEFSVTSLKGKVHLVNFFFVSCTTICPIMAHNLKDVVLGNNNIDLLSFTIDPENDSISVLKKYHKNVAENVPNWTFLRGNKKDLRNIAKLYLSYITNNGSDDSYFYHSSSVVLLDKKMRIRGVYDSLDKEEIALLERDIKILSKK</sequence>
<keyword evidence="2" id="KW-0812">Transmembrane</keyword>